<reference evidence="9" key="1">
    <citation type="submission" date="2017-01" db="EMBL/GenBank/DDBJ databases">
        <authorList>
            <person name="Varghese N."/>
            <person name="Submissions S."/>
        </authorList>
    </citation>
    <scope>NUCLEOTIDE SEQUENCE [LARGE SCALE GENOMIC DNA]</scope>
    <source>
        <strain evidence="9">DSM 21054</strain>
    </source>
</reference>
<comment type="subcellular location">
    <subcellularLocation>
        <location evidence="1">Membrane</location>
    </subcellularLocation>
</comment>
<dbReference type="Pfam" id="PF00149">
    <property type="entry name" value="Metallophos"/>
    <property type="match status" value="1"/>
</dbReference>
<dbReference type="Pfam" id="PF01103">
    <property type="entry name" value="Omp85"/>
    <property type="match status" value="1"/>
</dbReference>
<dbReference type="InterPro" id="IPR029052">
    <property type="entry name" value="Metallo-depent_PP-like"/>
</dbReference>
<dbReference type="GO" id="GO:0019867">
    <property type="term" value="C:outer membrane"/>
    <property type="evidence" value="ECO:0007669"/>
    <property type="project" value="InterPro"/>
</dbReference>
<dbReference type="GO" id="GO:0016787">
    <property type="term" value="F:hydrolase activity"/>
    <property type="evidence" value="ECO:0007669"/>
    <property type="project" value="UniProtKB-KW"/>
</dbReference>
<dbReference type="InterPro" id="IPR051558">
    <property type="entry name" value="Metallophosphoesterase_PAP"/>
</dbReference>
<dbReference type="InterPro" id="IPR000184">
    <property type="entry name" value="Bac_surfAg_D15"/>
</dbReference>
<feature type="domain" description="Calcineurin-like phosphoesterase" evidence="6">
    <location>
        <begin position="26"/>
        <end position="217"/>
    </location>
</feature>
<dbReference type="Gene3D" id="2.40.160.50">
    <property type="entry name" value="membrane protein fhac: a member of the omp85/tpsb transporter family"/>
    <property type="match status" value="1"/>
</dbReference>
<feature type="domain" description="Bacterial surface antigen (D15)" evidence="7">
    <location>
        <begin position="962"/>
        <end position="1166"/>
    </location>
</feature>
<dbReference type="KEGG" id="fln:FLA_3829"/>
<dbReference type="PANTHER" id="PTHR10161:SF14">
    <property type="entry name" value="TARTRATE-RESISTANT ACID PHOSPHATASE TYPE 5"/>
    <property type="match status" value="1"/>
</dbReference>
<dbReference type="PANTHER" id="PTHR10161">
    <property type="entry name" value="TARTRATE-RESISTANT ACID PHOSPHATASE TYPE 5"/>
    <property type="match status" value="1"/>
</dbReference>
<evidence type="ECO:0000256" key="1">
    <source>
        <dbReference type="ARBA" id="ARBA00004370"/>
    </source>
</evidence>
<dbReference type="InterPro" id="IPR004843">
    <property type="entry name" value="Calcineurin-like_PHP"/>
</dbReference>
<dbReference type="EMBL" id="FTOR01000003">
    <property type="protein sequence ID" value="SIT04913.1"/>
    <property type="molecule type" value="Genomic_DNA"/>
</dbReference>
<protein>
    <submittedName>
        <fullName evidence="8">Calcineurin-like phosphoesterase</fullName>
    </submittedName>
</protein>
<evidence type="ECO:0000259" key="6">
    <source>
        <dbReference type="Pfam" id="PF00149"/>
    </source>
</evidence>
<dbReference type="STRING" id="477680.SAMN05421788_103145"/>
<evidence type="ECO:0000256" key="3">
    <source>
        <dbReference type="ARBA" id="ARBA00022801"/>
    </source>
</evidence>
<dbReference type="Proteomes" id="UP000186917">
    <property type="component" value="Unassembled WGS sequence"/>
</dbReference>
<gene>
    <name evidence="8" type="ORF">SAMN05421788_103145</name>
</gene>
<dbReference type="Gene3D" id="3.60.21.10">
    <property type="match status" value="2"/>
</dbReference>
<feature type="signal peptide" evidence="5">
    <location>
        <begin position="1"/>
        <end position="19"/>
    </location>
</feature>
<dbReference type="RefSeq" id="WP_076378827.1">
    <property type="nucleotide sequence ID" value="NZ_AP017422.1"/>
</dbReference>
<proteinExistence type="predicted"/>
<dbReference type="AlphaFoldDB" id="A0A173MK69"/>
<name>A0A173MK69_9BACT</name>
<evidence type="ECO:0000313" key="9">
    <source>
        <dbReference type="Proteomes" id="UP000186917"/>
    </source>
</evidence>
<keyword evidence="3" id="KW-0378">Hydrolase</keyword>
<keyword evidence="9" id="KW-1185">Reference proteome</keyword>
<organism evidence="8 9">
    <name type="scientific">Filimonas lacunae</name>
    <dbReference type="NCBI Taxonomy" id="477680"/>
    <lineage>
        <taxon>Bacteria</taxon>
        <taxon>Pseudomonadati</taxon>
        <taxon>Bacteroidota</taxon>
        <taxon>Chitinophagia</taxon>
        <taxon>Chitinophagales</taxon>
        <taxon>Chitinophagaceae</taxon>
        <taxon>Filimonas</taxon>
    </lineage>
</organism>
<evidence type="ECO:0000313" key="8">
    <source>
        <dbReference type="EMBL" id="SIT04913.1"/>
    </source>
</evidence>
<dbReference type="SUPFAM" id="SSF56300">
    <property type="entry name" value="Metallo-dependent phosphatases"/>
    <property type="match status" value="1"/>
</dbReference>
<dbReference type="OrthoDB" id="333971at2"/>
<evidence type="ECO:0000256" key="4">
    <source>
        <dbReference type="ARBA" id="ARBA00023136"/>
    </source>
</evidence>
<evidence type="ECO:0000256" key="2">
    <source>
        <dbReference type="ARBA" id="ARBA00022729"/>
    </source>
</evidence>
<accession>A0A173MK69</accession>
<evidence type="ECO:0000256" key="5">
    <source>
        <dbReference type="SAM" id="SignalP"/>
    </source>
</evidence>
<keyword evidence="4" id="KW-0472">Membrane</keyword>
<sequence>MNKLLPLLLFAFLGNRVHAQDSVQYRVIFIGDAGEMNAEQQKSLQHAANHIITGKTTVLYLGDNVYPHGMGLPGSKEETTSQQILQSQYLPMRAKGAPVYFVPGNHDWDKMGPKGLAKIKRQWQYLDERGDSLLQLIPANGCPDPVEIPLTDSLTIIAYDSEWWLFPFSKNNPDGECACKTKKDVLIRLAELQYKNRNKIVLLASHHPFQSYGVHGGVFTFKDHLFPLTAVNHNLYIPLPVIGSLYPFLRSTFTNPEDLKHPLYKDMKKRIDAVFATNPNMIHVAGHEHGLQFIKDKKQVQVVSGAGAKHTNAKKGKYSQFAEATQGYVTADLLLNGHMRFTYYVYESDTIRNAFTYEQAYTPVIEKSDTSLIAQYKDSVTVAVHPSYDKPGGFHRWIFGENYRKEWAMPVTLPVIRLSEIHGGLTPLQLGGGMQSKSLRLQDKEGKEWVIRSVEKTPDALLPAGLQDAFARDWLDDVTSAQHPFSALSVPPIANAVKVPHAHPIIGVMAPDKKLGLYENIFANMVVLLEEREPGGESDNSEKMKKALWKDNENDIKAKEMLRARMLDAFLGDWDRHEDQWRWRNEGKGKDKLYVAVPRDRDQVFHVTQGVLPWLASQDYVLPTLRNFDNKMGHIQWLLFKTRFVNAYPSFQFTRAQWQEEAKKFQESLTDSVLEAALRQLPAPAYQLRHQQLMSTMQERRSSLPAAMDKYYCFTQKIADIQTSNKNELVQITDGANGGLQVRISRLNKNKEVKEELMNKTYEAGLTKEVRLFIGNGEDSVIIDNKTTDIKLRIIGGHDAKSYNVVAANRKVLLYDRANQSSFNGDFSRFRKRISDDSLNTAFTPVNLYNSWMPLALVGLNRDDGFILGAGFRHIKQEGFRRYPYSVMQQVLAGHSFSTDAFYVKYRGEWIGSPGRPDFILSATAKAPNNTINFYGRGNESEFNKTGDFVRFYRTRFSIYDVNPELRWRSQGNKSSVSIGPALEYYEFDQDDNAGRYITSGGKIGSYDSSSITQSKLHAGATVTYIFDNRNNKVIPQWGSYVNIKVKAYQGVSSYAKSFAQIIPEVALYKNLNAKASIVLAERLGGTITVGKSAFYQSAFLGGHENLLGYRQYRFSGQHSLYNNLEMRIKLADVANYILPGQLGITGFWDIGRVWEQSEDSGKWHNGVGGGIYFAPVSMVAFSFVVGNSSEGWYPYFTMGFRF</sequence>
<evidence type="ECO:0000259" key="7">
    <source>
        <dbReference type="Pfam" id="PF01103"/>
    </source>
</evidence>
<feature type="chain" id="PRO_5030023083" evidence="5">
    <location>
        <begin position="20"/>
        <end position="1203"/>
    </location>
</feature>
<keyword evidence="2 5" id="KW-0732">Signal</keyword>